<dbReference type="InterPro" id="IPR011109">
    <property type="entry name" value="DNA_bind_recombinase_dom"/>
</dbReference>
<comment type="caution">
    <text evidence="2">The sequence shown here is derived from an EMBL/GenBank/DDBJ whole genome shotgun (WGS) entry which is preliminary data.</text>
</comment>
<dbReference type="PANTHER" id="PTHR30461">
    <property type="entry name" value="DNA-INVERTASE FROM LAMBDOID PROPHAGE"/>
    <property type="match status" value="1"/>
</dbReference>
<name>A0ABQ2DIV6_9DEIO</name>
<evidence type="ECO:0000313" key="3">
    <source>
        <dbReference type="Proteomes" id="UP000632222"/>
    </source>
</evidence>
<organism evidence="2 3">
    <name type="scientific">Deinococcus roseus</name>
    <dbReference type="NCBI Taxonomy" id="392414"/>
    <lineage>
        <taxon>Bacteria</taxon>
        <taxon>Thermotogati</taxon>
        <taxon>Deinococcota</taxon>
        <taxon>Deinococci</taxon>
        <taxon>Deinococcales</taxon>
        <taxon>Deinococcaceae</taxon>
        <taxon>Deinococcus</taxon>
    </lineage>
</organism>
<dbReference type="Gene3D" id="3.90.1750.20">
    <property type="entry name" value="Putative Large Serine Recombinase, Chain B, Domain 2"/>
    <property type="match status" value="1"/>
</dbReference>
<keyword evidence="3" id="KW-1185">Reference proteome</keyword>
<gene>
    <name evidence="2" type="ORF">GCM10008938_48740</name>
</gene>
<dbReference type="InterPro" id="IPR050639">
    <property type="entry name" value="SSR_resolvase"/>
</dbReference>
<dbReference type="RefSeq" id="WP_189008500.1">
    <property type="nucleotide sequence ID" value="NZ_BMOD01000037.1"/>
</dbReference>
<dbReference type="Proteomes" id="UP000632222">
    <property type="component" value="Unassembled WGS sequence"/>
</dbReference>
<proteinExistence type="predicted"/>
<evidence type="ECO:0000313" key="2">
    <source>
        <dbReference type="EMBL" id="GGJ56836.1"/>
    </source>
</evidence>
<dbReference type="PANTHER" id="PTHR30461:SF23">
    <property type="entry name" value="DNA RECOMBINASE-RELATED"/>
    <property type="match status" value="1"/>
</dbReference>
<dbReference type="InterPro" id="IPR025827">
    <property type="entry name" value="Zn_ribbon_recom_dom"/>
</dbReference>
<evidence type="ECO:0000259" key="1">
    <source>
        <dbReference type="PROSITE" id="PS51737"/>
    </source>
</evidence>
<accession>A0ABQ2DIV6</accession>
<feature type="domain" description="Recombinase" evidence="1">
    <location>
        <begin position="1"/>
        <end position="124"/>
    </location>
</feature>
<reference evidence="3" key="1">
    <citation type="journal article" date="2019" name="Int. J. Syst. Evol. Microbiol.">
        <title>The Global Catalogue of Microorganisms (GCM) 10K type strain sequencing project: providing services to taxonomists for standard genome sequencing and annotation.</title>
        <authorList>
            <consortium name="The Broad Institute Genomics Platform"/>
            <consortium name="The Broad Institute Genome Sequencing Center for Infectious Disease"/>
            <person name="Wu L."/>
            <person name="Ma J."/>
        </authorList>
    </citation>
    <scope>NUCLEOTIDE SEQUENCE [LARGE SCALE GENOMIC DNA]</scope>
    <source>
        <strain evidence="3">JCM 14370</strain>
    </source>
</reference>
<dbReference type="EMBL" id="BMOD01000037">
    <property type="protein sequence ID" value="GGJ56836.1"/>
    <property type="molecule type" value="Genomic_DNA"/>
</dbReference>
<dbReference type="Pfam" id="PF13408">
    <property type="entry name" value="Zn_ribbon_recom"/>
    <property type="match status" value="1"/>
</dbReference>
<dbReference type="PROSITE" id="PS51737">
    <property type="entry name" value="RECOMBINASE_DNA_BIND"/>
    <property type="match status" value="1"/>
</dbReference>
<dbReference type="Pfam" id="PF07508">
    <property type="entry name" value="Recombinase"/>
    <property type="match status" value="1"/>
</dbReference>
<sequence>MVRLVFRKFREIGTVSGVLKYLVYHDLQMPVRRLGKKHDQELTWQRPNRMTLLNLLHHPIYAGAYSYGRKKLDPRRQKAGRPYTGQVVQERSNWHAFIPDHFPSYITWDEYLHHQEQLHENQMRRFTKGAPRAGTALLSGLVFCGKCGQRMQSHYNQKCFSYGCSRLNMDYAEPVCQFCVGQPIDRWVVEQVLEALKPASLEVSLTTLQHLERDRKDLEKLWQQRLERAHFEAERCRRQYDRVEPENRLVARTLEREWEEKLTAEQKLKEEYHRFQAAQPRVLSSEDLQRIRDLSQDIPQLWFSTTTTDLERKAILRQVVQKVTVEVQQKSEQVRVDIQWVGGLVTSGTTIKPVAKLEQLSYYPDLMKLVKAHVEQGTLVKDLVNVLNETDFRPPKRIRMWNITAVRSLIRRAQKVGGTQQSLPVPLGHWWRLKDLASWLGMPGITLHRWVTMEQVLAKRNEKGKWLVWADETEVLRLRKIRQTPRSEVNRNKWLEQFTSKKPSG</sequence>
<dbReference type="InterPro" id="IPR038109">
    <property type="entry name" value="DNA_bind_recomb_sf"/>
</dbReference>
<protein>
    <recommendedName>
        <fullName evidence="1">Recombinase domain-containing protein</fullName>
    </recommendedName>
</protein>